<dbReference type="InterPro" id="IPR019802">
    <property type="entry name" value="GlycHydrolase_4_CS"/>
</dbReference>
<organism evidence="11 12">
    <name type="scientific">Paenibacillus radicis</name>
    <name type="common">ex Xue et al. 2023</name>
    <dbReference type="NCBI Taxonomy" id="2972489"/>
    <lineage>
        <taxon>Bacteria</taxon>
        <taxon>Bacillati</taxon>
        <taxon>Bacillota</taxon>
        <taxon>Bacilli</taxon>
        <taxon>Bacillales</taxon>
        <taxon>Paenibacillaceae</taxon>
        <taxon>Paenibacillus</taxon>
    </lineage>
</organism>
<dbReference type="PRINTS" id="PR00732">
    <property type="entry name" value="GLHYDRLASE4"/>
</dbReference>
<keyword evidence="4 9" id="KW-0378">Hydrolase</keyword>
<dbReference type="InterPro" id="IPR015955">
    <property type="entry name" value="Lactate_DH/Glyco_Ohase_4_C"/>
</dbReference>
<dbReference type="Pfam" id="PF11975">
    <property type="entry name" value="Glyco_hydro_4C"/>
    <property type="match status" value="1"/>
</dbReference>
<dbReference type="InterPro" id="IPR036291">
    <property type="entry name" value="NAD(P)-bd_dom_sf"/>
</dbReference>
<dbReference type="SUPFAM" id="SSF56327">
    <property type="entry name" value="LDH C-terminal domain-like"/>
    <property type="match status" value="1"/>
</dbReference>
<evidence type="ECO:0000256" key="9">
    <source>
        <dbReference type="RuleBase" id="RU361152"/>
    </source>
</evidence>
<dbReference type="PROSITE" id="PS01324">
    <property type="entry name" value="GLYCOSYL_HYDROL_F4"/>
    <property type="match status" value="1"/>
</dbReference>
<evidence type="ECO:0000256" key="6">
    <source>
        <dbReference type="ARBA" id="ARBA00023211"/>
    </source>
</evidence>
<name>A0ABT1YDS9_9BACL</name>
<proteinExistence type="inferred from homology"/>
<evidence type="ECO:0000256" key="2">
    <source>
        <dbReference type="ARBA" id="ARBA00010141"/>
    </source>
</evidence>
<evidence type="ECO:0000256" key="8">
    <source>
        <dbReference type="ARBA" id="ARBA00023295"/>
    </source>
</evidence>
<dbReference type="PANTHER" id="PTHR32092:SF6">
    <property type="entry name" value="ALPHA-GALACTOSIDASE"/>
    <property type="match status" value="1"/>
</dbReference>
<evidence type="ECO:0000313" key="12">
    <source>
        <dbReference type="Proteomes" id="UP001300012"/>
    </source>
</evidence>
<dbReference type="EMBL" id="JANQBD010000002">
    <property type="protein sequence ID" value="MCR8630373.1"/>
    <property type="molecule type" value="Genomic_DNA"/>
</dbReference>
<keyword evidence="12" id="KW-1185">Reference proteome</keyword>
<sequence>MAIHRMIMTVIGGGSVNWMPGLMKDIYLMDEIEGGEIRLVDPNHEHVSAVAAMLQRFNELKRKDYRITVFENRTEALKGANFVLTTFSPGAMDAFWNDLELPIKYGIRLPVSMTVGPSGISASLRTAPEAFDLVKEMEIYCPGAWLLNVTNPMSVVTRAMNMAAKQTRVIGLCHEFHCLPEYLGPMLGLNKPVGMNVLDYLYHWLPEQGFDYSVAGVNHFIWLTKANYRGKDMLPMIREYCRTHEQLPDDEKRSGSQSTGMYHNNGAAKFALCRQFGYLPLAGDRHLVEFHPALCNIRNGYGMKYGVIKTTVDSRRLSKINKLNHILRMTHEDDAIAWHRSGEELTEIIRAIVTDSSTTAIVNMPNQGQIPNLPNEIVVETLADVSKLGVSPRQAGPLPGAIASMVRLHADIHELTVRAALEGSRDLFVQALSLDPLSASADFSELVQLADELLSANRQWLPRFYTNGKKVAQ</sequence>
<comment type="cofactor">
    <cofactor evidence="9">
        <name>NAD(+)</name>
        <dbReference type="ChEBI" id="CHEBI:57540"/>
    </cofactor>
    <text evidence="9">Binds 1 NAD(+) per subunit.</text>
</comment>
<gene>
    <name evidence="11" type="ORF">NV381_04055</name>
</gene>
<dbReference type="InterPro" id="IPR001088">
    <property type="entry name" value="Glyco_hydro_4"/>
</dbReference>
<feature type="domain" description="Glycosyl hydrolase family 4 C-terminal" evidence="10">
    <location>
        <begin position="214"/>
        <end position="437"/>
    </location>
</feature>
<dbReference type="Gene3D" id="3.90.1820.10">
    <property type="entry name" value="AglA-like glucosidase"/>
    <property type="match status" value="1"/>
</dbReference>
<dbReference type="Pfam" id="PF02056">
    <property type="entry name" value="Glyco_hydro_4"/>
    <property type="match status" value="1"/>
</dbReference>
<evidence type="ECO:0000256" key="3">
    <source>
        <dbReference type="ARBA" id="ARBA00022723"/>
    </source>
</evidence>
<comment type="cofactor">
    <cofactor evidence="1">
        <name>Mn(2+)</name>
        <dbReference type="ChEBI" id="CHEBI:29035"/>
    </cofactor>
</comment>
<keyword evidence="6" id="KW-0464">Manganese</keyword>
<comment type="caution">
    <text evidence="11">The sequence shown here is derived from an EMBL/GenBank/DDBJ whole genome shotgun (WGS) entry which is preliminary data.</text>
</comment>
<evidence type="ECO:0000259" key="10">
    <source>
        <dbReference type="Pfam" id="PF11975"/>
    </source>
</evidence>
<keyword evidence="8 9" id="KW-0326">Glycosidase</keyword>
<dbReference type="PANTHER" id="PTHR32092">
    <property type="entry name" value="6-PHOSPHO-BETA-GLUCOSIDASE-RELATED"/>
    <property type="match status" value="1"/>
</dbReference>
<dbReference type="InterPro" id="IPR053715">
    <property type="entry name" value="GH4_Enzyme_sf"/>
</dbReference>
<evidence type="ECO:0000256" key="5">
    <source>
        <dbReference type="ARBA" id="ARBA00023027"/>
    </source>
</evidence>
<keyword evidence="7" id="KW-0119">Carbohydrate metabolism</keyword>
<keyword evidence="3" id="KW-0479">Metal-binding</keyword>
<accession>A0ABT1YDS9</accession>
<evidence type="ECO:0000313" key="11">
    <source>
        <dbReference type="EMBL" id="MCR8630373.1"/>
    </source>
</evidence>
<evidence type="ECO:0000256" key="4">
    <source>
        <dbReference type="ARBA" id="ARBA00022801"/>
    </source>
</evidence>
<dbReference type="Proteomes" id="UP001300012">
    <property type="component" value="Unassembled WGS sequence"/>
</dbReference>
<dbReference type="InterPro" id="IPR022616">
    <property type="entry name" value="Glyco_hydro_4_C"/>
</dbReference>
<dbReference type="RefSeq" id="WP_258211988.1">
    <property type="nucleotide sequence ID" value="NZ_JANQBD010000002.1"/>
</dbReference>
<protein>
    <recommendedName>
        <fullName evidence="10">Glycosyl hydrolase family 4 C-terminal domain-containing protein</fullName>
    </recommendedName>
</protein>
<reference evidence="11 12" key="1">
    <citation type="submission" date="2022-08" db="EMBL/GenBank/DDBJ databases">
        <title>Paenibacillus endoradicis sp. nov., Paenibacillus radicibacter sp. nov and Paenibacillus pararadicis sp. nov., three cold-adapted plant growth-promoting bacteria isolated from root of Larix gmelinii in Great Khingan.</title>
        <authorList>
            <person name="Xue H."/>
        </authorList>
    </citation>
    <scope>NUCLEOTIDE SEQUENCE [LARGE SCALE GENOMIC DNA]</scope>
    <source>
        <strain evidence="11 12">N5-1-1-5</strain>
    </source>
</reference>
<evidence type="ECO:0000256" key="1">
    <source>
        <dbReference type="ARBA" id="ARBA00001936"/>
    </source>
</evidence>
<evidence type="ECO:0000256" key="7">
    <source>
        <dbReference type="ARBA" id="ARBA00023277"/>
    </source>
</evidence>
<dbReference type="SUPFAM" id="SSF51735">
    <property type="entry name" value="NAD(P)-binding Rossmann-fold domains"/>
    <property type="match status" value="1"/>
</dbReference>
<keyword evidence="5 9" id="KW-0520">NAD</keyword>
<comment type="similarity">
    <text evidence="2 9">Belongs to the glycosyl hydrolase 4 family.</text>
</comment>